<dbReference type="InParanoid" id="U5DQU8"/>
<organism evidence="1 2">
    <name type="scientific">Rubidibacter lacunae KORDI 51-2</name>
    <dbReference type="NCBI Taxonomy" id="582515"/>
    <lineage>
        <taxon>Bacteria</taxon>
        <taxon>Bacillati</taxon>
        <taxon>Cyanobacteriota</taxon>
        <taxon>Cyanophyceae</taxon>
        <taxon>Oscillatoriophycideae</taxon>
        <taxon>Chroococcales</taxon>
        <taxon>Aphanothecaceae</taxon>
        <taxon>Rubidibacter</taxon>
    </lineage>
</organism>
<sequence length="126" mass="13132">MNIKRFAIALGLALLIGLGLGIVPTPVRAAELSAKAIAVQKSPISTRHANAISENSAMKSPARPLQQAICSSKVRALATNPASSDMTDSLAQAPVSWGLSNCNLNCLHNGQYAFWVGGVNMCAICN</sequence>
<dbReference type="AlphaFoldDB" id="U5DQU8"/>
<proteinExistence type="predicted"/>
<gene>
    <name evidence="1" type="ORF">KR51_00013850</name>
</gene>
<keyword evidence="2" id="KW-1185">Reference proteome</keyword>
<protein>
    <submittedName>
        <fullName evidence="1">Uncharacterized protein</fullName>
    </submittedName>
</protein>
<comment type="caution">
    <text evidence="1">The sequence shown here is derived from an EMBL/GenBank/DDBJ whole genome shotgun (WGS) entry which is preliminary data.</text>
</comment>
<reference evidence="1 2" key="1">
    <citation type="submission" date="2013-05" db="EMBL/GenBank/DDBJ databases">
        <title>Draft genome sequence of Rubidibacter lacunae KORDI 51-2.</title>
        <authorList>
            <person name="Choi D.H."/>
            <person name="Noh J.H."/>
            <person name="Kwon K.-K."/>
            <person name="Lee J.-H."/>
            <person name="Ryu J.-Y."/>
        </authorList>
    </citation>
    <scope>NUCLEOTIDE SEQUENCE [LARGE SCALE GENOMIC DNA]</scope>
    <source>
        <strain evidence="1 2">KORDI 51-2</strain>
    </source>
</reference>
<accession>U5DQU8</accession>
<dbReference type="EMBL" id="ASSJ01000035">
    <property type="protein sequence ID" value="ERN42050.1"/>
    <property type="molecule type" value="Genomic_DNA"/>
</dbReference>
<name>U5DQU8_9CHRO</name>
<dbReference type="Proteomes" id="UP000016960">
    <property type="component" value="Unassembled WGS sequence"/>
</dbReference>
<evidence type="ECO:0000313" key="1">
    <source>
        <dbReference type="EMBL" id="ERN42050.1"/>
    </source>
</evidence>
<evidence type="ECO:0000313" key="2">
    <source>
        <dbReference type="Proteomes" id="UP000016960"/>
    </source>
</evidence>